<organism evidence="2 3">
    <name type="scientific">Heterorhabditis bacteriophora</name>
    <name type="common">Entomopathogenic nematode worm</name>
    <dbReference type="NCBI Taxonomy" id="37862"/>
    <lineage>
        <taxon>Eukaryota</taxon>
        <taxon>Metazoa</taxon>
        <taxon>Ecdysozoa</taxon>
        <taxon>Nematoda</taxon>
        <taxon>Chromadorea</taxon>
        <taxon>Rhabditida</taxon>
        <taxon>Rhabditina</taxon>
        <taxon>Rhabditomorpha</taxon>
        <taxon>Strongyloidea</taxon>
        <taxon>Heterorhabditidae</taxon>
        <taxon>Heterorhabditis</taxon>
    </lineage>
</organism>
<dbReference type="Proteomes" id="UP000095283">
    <property type="component" value="Unplaced"/>
</dbReference>
<feature type="transmembrane region" description="Helical" evidence="1">
    <location>
        <begin position="224"/>
        <end position="243"/>
    </location>
</feature>
<evidence type="ECO:0000313" key="3">
    <source>
        <dbReference type="WBParaSite" id="Hba_00830"/>
    </source>
</evidence>
<sequence>MIIGFKLIIFKILTDLEINCYEFQVVQWNNANFYSSFNELSWNYVRDKCKKVKILRPYFKSSFFQFKIEPSATIYCLFFQHRGVRLDKTGKLFARLSLFGHPVSRFFSHGFIPMHTASFRSLLYSYNSRLLFIVKTSQYKSLQFKTTSTSPLVRTITNMHHLKRYKSKILSCQLDIFAFPPTNSQIFKQTEAVISQSFTIVTRRAIDSVPKLSSIRVCTSFPHLNLYIFLLFYFIFTKHQFWFKRSKMSKLARSTAPILIDTLPVCRPDLVSYMMFSGYHCKSYT</sequence>
<dbReference type="WBParaSite" id="Hba_00830">
    <property type="protein sequence ID" value="Hba_00830"/>
    <property type="gene ID" value="Hba_00830"/>
</dbReference>
<dbReference type="AlphaFoldDB" id="A0A1I7W868"/>
<reference evidence="3" key="1">
    <citation type="submission" date="2016-11" db="UniProtKB">
        <authorList>
            <consortium name="WormBaseParasite"/>
        </authorList>
    </citation>
    <scope>IDENTIFICATION</scope>
</reference>
<keyword evidence="1" id="KW-0472">Membrane</keyword>
<name>A0A1I7W868_HETBA</name>
<keyword evidence="2" id="KW-1185">Reference proteome</keyword>
<proteinExistence type="predicted"/>
<accession>A0A1I7W868</accession>
<evidence type="ECO:0000256" key="1">
    <source>
        <dbReference type="SAM" id="Phobius"/>
    </source>
</evidence>
<protein>
    <submittedName>
        <fullName evidence="3">Uncharacterized protein</fullName>
    </submittedName>
</protein>
<keyword evidence="1" id="KW-0812">Transmembrane</keyword>
<evidence type="ECO:0000313" key="2">
    <source>
        <dbReference type="Proteomes" id="UP000095283"/>
    </source>
</evidence>
<keyword evidence="1" id="KW-1133">Transmembrane helix</keyword>